<dbReference type="AlphaFoldDB" id="A0A9P6BXK3"/>
<dbReference type="Gene3D" id="3.40.50.300">
    <property type="entry name" value="P-loop containing nucleotide triphosphate hydrolases"/>
    <property type="match status" value="1"/>
</dbReference>
<dbReference type="SUPFAM" id="SSF52540">
    <property type="entry name" value="P-loop containing nucleoside triphosphate hydrolases"/>
    <property type="match status" value="1"/>
</dbReference>
<feature type="region of interest" description="Disordered" evidence="2">
    <location>
        <begin position="648"/>
        <end position="668"/>
    </location>
</feature>
<dbReference type="PANTHER" id="PTHR10039:SF17">
    <property type="entry name" value="FUNGAL STAND N-TERMINAL GOODBYE DOMAIN-CONTAINING PROTEIN-RELATED"/>
    <property type="match status" value="1"/>
</dbReference>
<dbReference type="Proteomes" id="UP000807342">
    <property type="component" value="Unassembled WGS sequence"/>
</dbReference>
<proteinExistence type="predicted"/>
<dbReference type="InterPro" id="IPR056884">
    <property type="entry name" value="NPHP3-like_N"/>
</dbReference>
<sequence>MLFVSGLKSGQLKSSAALEHLAPYTEPGAAVDSGARDPPPKCHPGTRLKILGKLTTWLDTLEREWNMMWLHGPAGTGKSAVAQTFAEHCSETGRLGAAFFFSRPNDRNTPETVIPTLAYQLAIHCRSYNSALTNQLTGDPQLLKKAPRVQLRKLIIEPFLFLQAHETTRIKEPFIVILDGLDECEGERAQFEFVSMVNEASQLKDIPLLWLICSRPEAHLHYTFSRVPYCGREELLLDKECRDDVDRYLRDELATIREQYSIIMPSPWPSKDQFDGLSGSASGLFVFASTGLKYIGDPTYANPIDRLKKLLSFLNRIGAIGSNNPLASLDLLYTQILTDVPEETFPTTWRILAHSFWTTNIRHGDMLSTAQLLRNFLHLDQGAFYSALRKLHSVIAVPVPEEASKAPLRLHHASFQDFLSDPNRSGRFVVERGKALFDIAKSCLFWHDIDVMHFHADDGWGFDLQHRHASLPHLKWVSPDNEKGVSRTIASIRDLCWDVFDTISDERDDDLLSLARNLDFRYLHRGYFPELANWVYRQDPSDPIIRTEPSNELDMRLLKYMRTVIGQGPVDPATFPINQVRGFTGRRRVYFYVGHGEKTIIAWFTECRKIGAAYTLGLDKEPSLKQVQQYQDWLIKIKWNDTIAGWREVGAPSDESSDEEDWDSGTSIASCMTGSEIATLEE</sequence>
<name>A0A9P6BXK3_9AGAR</name>
<keyword evidence="5" id="KW-1185">Reference proteome</keyword>
<organism evidence="4 5">
    <name type="scientific">Macrolepiota fuliginosa MF-IS2</name>
    <dbReference type="NCBI Taxonomy" id="1400762"/>
    <lineage>
        <taxon>Eukaryota</taxon>
        <taxon>Fungi</taxon>
        <taxon>Dikarya</taxon>
        <taxon>Basidiomycota</taxon>
        <taxon>Agaricomycotina</taxon>
        <taxon>Agaricomycetes</taxon>
        <taxon>Agaricomycetidae</taxon>
        <taxon>Agaricales</taxon>
        <taxon>Agaricineae</taxon>
        <taxon>Agaricaceae</taxon>
        <taxon>Macrolepiota</taxon>
    </lineage>
</organism>
<evidence type="ECO:0000256" key="2">
    <source>
        <dbReference type="SAM" id="MobiDB-lite"/>
    </source>
</evidence>
<dbReference type="InterPro" id="IPR027417">
    <property type="entry name" value="P-loop_NTPase"/>
</dbReference>
<evidence type="ECO:0000313" key="5">
    <source>
        <dbReference type="Proteomes" id="UP000807342"/>
    </source>
</evidence>
<evidence type="ECO:0000256" key="1">
    <source>
        <dbReference type="ARBA" id="ARBA00022737"/>
    </source>
</evidence>
<dbReference type="EMBL" id="MU151405">
    <property type="protein sequence ID" value="KAF9444096.1"/>
    <property type="molecule type" value="Genomic_DNA"/>
</dbReference>
<accession>A0A9P6BXK3</accession>
<feature type="domain" description="Nephrocystin 3-like N-terminal" evidence="3">
    <location>
        <begin position="54"/>
        <end position="215"/>
    </location>
</feature>
<dbReference type="OrthoDB" id="4760524at2759"/>
<reference evidence="4" key="1">
    <citation type="submission" date="2020-11" db="EMBL/GenBank/DDBJ databases">
        <authorList>
            <consortium name="DOE Joint Genome Institute"/>
            <person name="Ahrendt S."/>
            <person name="Riley R."/>
            <person name="Andreopoulos W."/>
            <person name="Labutti K."/>
            <person name="Pangilinan J."/>
            <person name="Ruiz-Duenas F.J."/>
            <person name="Barrasa J.M."/>
            <person name="Sanchez-Garcia M."/>
            <person name="Camarero S."/>
            <person name="Miyauchi S."/>
            <person name="Serrano A."/>
            <person name="Linde D."/>
            <person name="Babiker R."/>
            <person name="Drula E."/>
            <person name="Ayuso-Fernandez I."/>
            <person name="Pacheco R."/>
            <person name="Padilla G."/>
            <person name="Ferreira P."/>
            <person name="Barriuso J."/>
            <person name="Kellner H."/>
            <person name="Castanera R."/>
            <person name="Alfaro M."/>
            <person name="Ramirez L."/>
            <person name="Pisabarro A.G."/>
            <person name="Kuo A."/>
            <person name="Tritt A."/>
            <person name="Lipzen A."/>
            <person name="He G."/>
            <person name="Yan M."/>
            <person name="Ng V."/>
            <person name="Cullen D."/>
            <person name="Martin F."/>
            <person name="Rosso M.-N."/>
            <person name="Henrissat B."/>
            <person name="Hibbett D."/>
            <person name="Martinez A.T."/>
            <person name="Grigoriev I.V."/>
        </authorList>
    </citation>
    <scope>NUCLEOTIDE SEQUENCE</scope>
    <source>
        <strain evidence="4">MF-IS2</strain>
    </source>
</reference>
<comment type="caution">
    <text evidence="4">The sequence shown here is derived from an EMBL/GenBank/DDBJ whole genome shotgun (WGS) entry which is preliminary data.</text>
</comment>
<evidence type="ECO:0000259" key="3">
    <source>
        <dbReference type="Pfam" id="PF24883"/>
    </source>
</evidence>
<protein>
    <recommendedName>
        <fullName evidence="3">Nephrocystin 3-like N-terminal domain-containing protein</fullName>
    </recommendedName>
</protein>
<dbReference type="PANTHER" id="PTHR10039">
    <property type="entry name" value="AMELOGENIN"/>
    <property type="match status" value="1"/>
</dbReference>
<evidence type="ECO:0000313" key="4">
    <source>
        <dbReference type="EMBL" id="KAF9444096.1"/>
    </source>
</evidence>
<keyword evidence="1" id="KW-0677">Repeat</keyword>
<gene>
    <name evidence="4" type="ORF">P691DRAFT_736993</name>
</gene>
<dbReference type="Pfam" id="PF24883">
    <property type="entry name" value="NPHP3_N"/>
    <property type="match status" value="1"/>
</dbReference>